<dbReference type="PRINTS" id="PR00039">
    <property type="entry name" value="HTHLYSR"/>
</dbReference>
<keyword evidence="3 6" id="KW-0238">DNA-binding</keyword>
<dbReference type="Pfam" id="PF03466">
    <property type="entry name" value="LysR_substrate"/>
    <property type="match status" value="1"/>
</dbReference>
<evidence type="ECO:0000256" key="4">
    <source>
        <dbReference type="ARBA" id="ARBA00023163"/>
    </source>
</evidence>
<evidence type="ECO:0000256" key="2">
    <source>
        <dbReference type="ARBA" id="ARBA00023015"/>
    </source>
</evidence>
<reference evidence="6 7" key="1">
    <citation type="submission" date="2020-08" db="EMBL/GenBank/DDBJ databases">
        <title>Genomic Encyclopedia of Type Strains, Phase IV (KMG-IV): sequencing the most valuable type-strain genomes for metagenomic binning, comparative biology and taxonomic classification.</title>
        <authorList>
            <person name="Goeker M."/>
        </authorList>
    </citation>
    <scope>NUCLEOTIDE SEQUENCE [LARGE SCALE GENOMIC DNA]</scope>
    <source>
        <strain evidence="6 7">DSM 7050</strain>
    </source>
</reference>
<dbReference type="SUPFAM" id="SSF53850">
    <property type="entry name" value="Periplasmic binding protein-like II"/>
    <property type="match status" value="1"/>
</dbReference>
<name>A0ABR6L6W2_9HYPH</name>
<dbReference type="InterPro" id="IPR058163">
    <property type="entry name" value="LysR-type_TF_proteobact-type"/>
</dbReference>
<protein>
    <submittedName>
        <fullName evidence="6">DNA-binding transcriptional LysR family regulator</fullName>
    </submittedName>
</protein>
<dbReference type="PROSITE" id="PS50931">
    <property type="entry name" value="HTH_LYSR"/>
    <property type="match status" value="1"/>
</dbReference>
<comment type="similarity">
    <text evidence="1">Belongs to the LysR transcriptional regulatory family.</text>
</comment>
<dbReference type="Gene3D" id="1.10.10.10">
    <property type="entry name" value="Winged helix-like DNA-binding domain superfamily/Winged helix DNA-binding domain"/>
    <property type="match status" value="1"/>
</dbReference>
<evidence type="ECO:0000259" key="5">
    <source>
        <dbReference type="PROSITE" id="PS50931"/>
    </source>
</evidence>
<comment type="caution">
    <text evidence="6">The sequence shown here is derived from an EMBL/GenBank/DDBJ whole genome shotgun (WGS) entry which is preliminary data.</text>
</comment>
<dbReference type="InterPro" id="IPR036388">
    <property type="entry name" value="WH-like_DNA-bd_sf"/>
</dbReference>
<dbReference type="RefSeq" id="WP_183264084.1">
    <property type="nucleotide sequence ID" value="NZ_BAAAVZ010000006.1"/>
</dbReference>
<dbReference type="InterPro" id="IPR005119">
    <property type="entry name" value="LysR_subst-bd"/>
</dbReference>
<keyword evidence="4" id="KW-0804">Transcription</keyword>
<dbReference type="Proteomes" id="UP000539538">
    <property type="component" value="Unassembled WGS sequence"/>
</dbReference>
<evidence type="ECO:0000256" key="1">
    <source>
        <dbReference type="ARBA" id="ARBA00009437"/>
    </source>
</evidence>
<proteinExistence type="inferred from homology"/>
<dbReference type="Pfam" id="PF00126">
    <property type="entry name" value="HTH_1"/>
    <property type="match status" value="1"/>
</dbReference>
<dbReference type="InterPro" id="IPR036390">
    <property type="entry name" value="WH_DNA-bd_sf"/>
</dbReference>
<dbReference type="PANTHER" id="PTHR30537:SF58">
    <property type="entry name" value="HTH-TYPE TRANSCRIPTIONAL REGULATOR PERR"/>
    <property type="match status" value="1"/>
</dbReference>
<accession>A0ABR6L6W2</accession>
<dbReference type="SUPFAM" id="SSF46785">
    <property type="entry name" value="Winged helix' DNA-binding domain"/>
    <property type="match status" value="1"/>
</dbReference>
<evidence type="ECO:0000256" key="3">
    <source>
        <dbReference type="ARBA" id="ARBA00023125"/>
    </source>
</evidence>
<keyword evidence="2" id="KW-0805">Transcription regulation</keyword>
<evidence type="ECO:0000313" key="7">
    <source>
        <dbReference type="Proteomes" id="UP000539538"/>
    </source>
</evidence>
<dbReference type="Gene3D" id="3.40.190.290">
    <property type="match status" value="1"/>
</dbReference>
<keyword evidence="7" id="KW-1185">Reference proteome</keyword>
<dbReference type="GO" id="GO:0003677">
    <property type="term" value="F:DNA binding"/>
    <property type="evidence" value="ECO:0007669"/>
    <property type="project" value="UniProtKB-KW"/>
</dbReference>
<sequence>MLPERLKGIDAFVAAADSGSFTAAASRLKITNSAVGKAVARLEQRLGTRLFARTTRSLSLTDAGVAYYRTCAKILADLEDAEAVLTAERLEPAGRLRIDVPVSYGRLHVLPHLLRFANEHPRLRPQISFSDHFVDLIAEEIDIVVRIGGPAVWQPSLGHRLLGFERVIFCASPEYLKRHGPVLSVADLKQRDCIVYKKADGTATSWMFKETENDPGVRHVVDGRIAVGSGDAEVAAVAAGCGVAQLPTWLAQHELESGTIVAILPEASTVGLPISVMWQRSKQELPKVSMVLEVLFRTLTTDSDQSRER</sequence>
<feature type="domain" description="HTH lysR-type" evidence="5">
    <location>
        <begin position="1"/>
        <end position="61"/>
    </location>
</feature>
<dbReference type="PANTHER" id="PTHR30537">
    <property type="entry name" value="HTH-TYPE TRANSCRIPTIONAL REGULATOR"/>
    <property type="match status" value="1"/>
</dbReference>
<dbReference type="InterPro" id="IPR000847">
    <property type="entry name" value="LysR_HTH_N"/>
</dbReference>
<dbReference type="EMBL" id="JACHOT010000007">
    <property type="protein sequence ID" value="MBB4652533.1"/>
    <property type="molecule type" value="Genomic_DNA"/>
</dbReference>
<evidence type="ECO:0000313" key="6">
    <source>
        <dbReference type="EMBL" id="MBB4652533.1"/>
    </source>
</evidence>
<organism evidence="6 7">
    <name type="scientific">Aminobacter niigataensis</name>
    <dbReference type="NCBI Taxonomy" id="83265"/>
    <lineage>
        <taxon>Bacteria</taxon>
        <taxon>Pseudomonadati</taxon>
        <taxon>Pseudomonadota</taxon>
        <taxon>Alphaproteobacteria</taxon>
        <taxon>Hyphomicrobiales</taxon>
        <taxon>Phyllobacteriaceae</taxon>
        <taxon>Aminobacter</taxon>
    </lineage>
</organism>
<gene>
    <name evidence="6" type="ORF">GGQ99_004309</name>
</gene>